<keyword evidence="5 8" id="KW-0812">Transmembrane</keyword>
<name>A0A812NF73_SYMPI</name>
<dbReference type="AlphaFoldDB" id="A0A812NF73"/>
<dbReference type="Gene3D" id="1.20.1080.10">
    <property type="entry name" value="Glycerol uptake facilitator protein"/>
    <property type="match status" value="2"/>
</dbReference>
<dbReference type="PROSITE" id="PS00221">
    <property type="entry name" value="MIP"/>
    <property type="match status" value="1"/>
</dbReference>
<evidence type="ECO:0000313" key="10">
    <source>
        <dbReference type="Proteomes" id="UP000649617"/>
    </source>
</evidence>
<dbReference type="SUPFAM" id="SSF81338">
    <property type="entry name" value="Aquaporin-like"/>
    <property type="match status" value="2"/>
</dbReference>
<evidence type="ECO:0000256" key="8">
    <source>
        <dbReference type="SAM" id="Phobius"/>
    </source>
</evidence>
<protein>
    <submittedName>
        <fullName evidence="9">GlpF6 protein</fullName>
    </submittedName>
</protein>
<feature type="transmembrane region" description="Helical" evidence="8">
    <location>
        <begin position="114"/>
        <end position="137"/>
    </location>
</feature>
<gene>
    <name evidence="9" type="primary">glpF6</name>
    <name evidence="9" type="ORF">SPIL2461_LOCUS7314</name>
</gene>
<keyword evidence="3" id="KW-0813">Transport</keyword>
<dbReference type="Proteomes" id="UP000649617">
    <property type="component" value="Unassembled WGS sequence"/>
</dbReference>
<dbReference type="OrthoDB" id="3222at2759"/>
<feature type="transmembrane region" description="Helical" evidence="8">
    <location>
        <begin position="190"/>
        <end position="210"/>
    </location>
</feature>
<dbReference type="PROSITE" id="PS51257">
    <property type="entry name" value="PROKAR_LIPOPROTEIN"/>
    <property type="match status" value="1"/>
</dbReference>
<sequence length="1185" mass="127822">MKPLTFAALSAEFVGTFVVAFTVGCTTLSGILLDWASVSIACASMVMMYAFAPVSGGHLNPSISISMFLAGKLRGITTCAYIVAQATAAILALLAVRQLFSEAPAIIPKAGSGWTQACLVEMIYTAMLNFVVLCVYSRRNNPDQEPNQFYGIACGFALIAGIGATQMSGGVFNPAVTMGVGVVTKDGGCLMYLCYQLLASLIASMIFRMLRPEEYIDIASFQNYEPSDGIKYGSEFVGTFLVVITYGLSGVRAMPETFSWTTASALMSLVYAVGDLSGGHFNPAVTTAVVLSRTRRFSVTQLLTYWAVQVAAGLLAILACMGLFPSGSWNLAPQEKYTAAGAYIVEFTFTMLICITFLSVSCVKGITSGFQRNFYFGLAIGFSVLAGGVCLKAWWRWVALGEPVLVYVDTEVQPLANETPRQVDLTKDIGEETKRTAQKLLAVDATRVNQQKPGTAQEPGETARMWNGVIAAVLARASCQTYSAAPVRSSTNCARGYAICSYGLSCPADFALECQSIGCEATEKVCTDVGANFRPSEWNGHCEDWPEDVDIRYECCECVGAQPAPEILTPTSSGRVCYRSSSDCPISLSSNCCKHELTCPEGYELSSARPLCGETTCDRLGSAYAASELIYLSEPCTSIFPKDQTLCKTCEKMSSRGVSSSQEPSTSTAPTTSVGWEHIGDAGKSVCRGRTSHDNSPSYYEVQEGITELQACQSKCVEQLPSCKGIEFSYGRCEIWTRPHGIFSWTMPSSGSFTCMRYGWPTQNLLPVDGGEGRACRGDHPADNNEKFYNVIAAETLDVMQDWQVPVLSDVLQKQCLAVAFIPAHRPMSCRIFLVRHGERADGPGLPPPPEDGWLGDAPLTGAGRLQAKCTAALLKSMIGPLRTAVVSSPARRCLQTARPIADALQAELCVEPGLADWGGLFEAPPLELGMLGFGPVWAKSLEEETWEMAAQRYLETYRGLATNSAALDALVLCSHPAALEALVPAAWTQGHCAITELSGLTPTPGEQLHDTSAWRQRFMYVVSREPRKRYWRAKGTPTSTRLFPWPADFWSVAVANMNEAGLTLTTSKRDRPSLLFFLDMTGKLVHLLSGLTVSADENAELTLGAADVALCWKLGSQGELLNEKGAHVSVHACEVPSLRLQEKAGRETMAFDLVPLGGTAPCRTQLLNQGGVPLMDELVHGQAE</sequence>
<dbReference type="InterPro" id="IPR013078">
    <property type="entry name" value="His_Pase_superF_clade-1"/>
</dbReference>
<keyword evidence="6 8" id="KW-1133">Transmembrane helix</keyword>
<dbReference type="InterPro" id="IPR022357">
    <property type="entry name" value="MIP_CS"/>
</dbReference>
<evidence type="ECO:0000256" key="3">
    <source>
        <dbReference type="ARBA" id="ARBA00022448"/>
    </source>
</evidence>
<dbReference type="CDD" id="cd07067">
    <property type="entry name" value="HP_PGM_like"/>
    <property type="match status" value="1"/>
</dbReference>
<dbReference type="Gene3D" id="3.40.50.1240">
    <property type="entry name" value="Phosphoglycerate mutase-like"/>
    <property type="match status" value="1"/>
</dbReference>
<reference evidence="9" key="1">
    <citation type="submission" date="2021-02" db="EMBL/GenBank/DDBJ databases">
        <authorList>
            <person name="Dougan E. K."/>
            <person name="Rhodes N."/>
            <person name="Thang M."/>
            <person name="Chan C."/>
        </authorList>
    </citation>
    <scope>NUCLEOTIDE SEQUENCE</scope>
</reference>
<keyword evidence="10" id="KW-1185">Reference proteome</keyword>
<dbReference type="SUPFAM" id="SSF53254">
    <property type="entry name" value="Phosphoglycerate mutase-like"/>
    <property type="match status" value="1"/>
</dbReference>
<evidence type="ECO:0000256" key="4">
    <source>
        <dbReference type="ARBA" id="ARBA00022475"/>
    </source>
</evidence>
<feature type="transmembrane region" description="Helical" evidence="8">
    <location>
        <begin position="149"/>
        <end position="170"/>
    </location>
</feature>
<evidence type="ECO:0000313" key="9">
    <source>
        <dbReference type="EMBL" id="CAE7317885.1"/>
    </source>
</evidence>
<feature type="transmembrane region" description="Helical" evidence="8">
    <location>
        <begin position="344"/>
        <end position="363"/>
    </location>
</feature>
<evidence type="ECO:0000256" key="6">
    <source>
        <dbReference type="ARBA" id="ARBA00022989"/>
    </source>
</evidence>
<keyword evidence="4" id="KW-1003">Cell membrane</keyword>
<feature type="transmembrane region" description="Helical" evidence="8">
    <location>
        <begin position="303"/>
        <end position="324"/>
    </location>
</feature>
<evidence type="ECO:0000256" key="2">
    <source>
        <dbReference type="ARBA" id="ARBA00006175"/>
    </source>
</evidence>
<evidence type="ECO:0000256" key="5">
    <source>
        <dbReference type="ARBA" id="ARBA00022692"/>
    </source>
</evidence>
<dbReference type="SMART" id="SM00855">
    <property type="entry name" value="PGAM"/>
    <property type="match status" value="1"/>
</dbReference>
<dbReference type="PANTHER" id="PTHR19139">
    <property type="entry name" value="AQUAPORIN TRANSPORTER"/>
    <property type="match status" value="1"/>
</dbReference>
<dbReference type="Pfam" id="PF00300">
    <property type="entry name" value="His_Phos_1"/>
    <property type="match status" value="1"/>
</dbReference>
<comment type="subcellular location">
    <subcellularLocation>
        <location evidence="1">Cell membrane</location>
        <topology evidence="1">Multi-pass membrane protein</topology>
    </subcellularLocation>
</comment>
<feature type="transmembrane region" description="Helical" evidence="8">
    <location>
        <begin position="73"/>
        <end position="94"/>
    </location>
</feature>
<dbReference type="GO" id="GO:0015250">
    <property type="term" value="F:water channel activity"/>
    <property type="evidence" value="ECO:0007669"/>
    <property type="project" value="TreeGrafter"/>
</dbReference>
<dbReference type="InterPro" id="IPR029033">
    <property type="entry name" value="His_PPase_superfam"/>
</dbReference>
<dbReference type="EMBL" id="CAJNIZ010011325">
    <property type="protein sequence ID" value="CAE7317885.1"/>
    <property type="molecule type" value="Genomic_DNA"/>
</dbReference>
<dbReference type="GO" id="GO:0005886">
    <property type="term" value="C:plasma membrane"/>
    <property type="evidence" value="ECO:0007669"/>
    <property type="project" value="UniProtKB-SubCell"/>
</dbReference>
<comment type="similarity">
    <text evidence="2">Belongs to the MIP/aquaporin (TC 1.A.8) family.</text>
</comment>
<dbReference type="PRINTS" id="PR00783">
    <property type="entry name" value="MINTRINSICP"/>
</dbReference>
<evidence type="ECO:0000256" key="1">
    <source>
        <dbReference type="ARBA" id="ARBA00004651"/>
    </source>
</evidence>
<dbReference type="PANTHER" id="PTHR19139:SF199">
    <property type="entry name" value="MIP17260P"/>
    <property type="match status" value="1"/>
</dbReference>
<dbReference type="InterPro" id="IPR000425">
    <property type="entry name" value="MIP"/>
</dbReference>
<dbReference type="Pfam" id="PF00230">
    <property type="entry name" value="MIP"/>
    <property type="match status" value="2"/>
</dbReference>
<feature type="transmembrane region" description="Helical" evidence="8">
    <location>
        <begin position="375"/>
        <end position="395"/>
    </location>
</feature>
<proteinExistence type="inferred from homology"/>
<dbReference type="InterPro" id="IPR034294">
    <property type="entry name" value="Aquaporin_transptr"/>
</dbReference>
<keyword evidence="7 8" id="KW-0472">Membrane</keyword>
<accession>A0A812NF73</accession>
<dbReference type="InterPro" id="IPR023271">
    <property type="entry name" value="Aquaporin-like"/>
</dbReference>
<comment type="caution">
    <text evidence="9">The sequence shown here is derived from an EMBL/GenBank/DDBJ whole genome shotgun (WGS) entry which is preliminary data.</text>
</comment>
<organism evidence="9 10">
    <name type="scientific">Symbiodinium pilosum</name>
    <name type="common">Dinoflagellate</name>
    <dbReference type="NCBI Taxonomy" id="2952"/>
    <lineage>
        <taxon>Eukaryota</taxon>
        <taxon>Sar</taxon>
        <taxon>Alveolata</taxon>
        <taxon>Dinophyceae</taxon>
        <taxon>Suessiales</taxon>
        <taxon>Symbiodiniaceae</taxon>
        <taxon>Symbiodinium</taxon>
    </lineage>
</organism>
<evidence type="ECO:0000256" key="7">
    <source>
        <dbReference type="ARBA" id="ARBA00023136"/>
    </source>
</evidence>